<organism evidence="1">
    <name type="scientific">Enterocloster bolteae</name>
    <dbReference type="NCBI Taxonomy" id="208479"/>
    <lineage>
        <taxon>Bacteria</taxon>
        <taxon>Bacillati</taxon>
        <taxon>Bacillota</taxon>
        <taxon>Clostridia</taxon>
        <taxon>Lachnospirales</taxon>
        <taxon>Lachnospiraceae</taxon>
        <taxon>Enterocloster</taxon>
    </lineage>
</organism>
<dbReference type="AlphaFoldDB" id="A0A6N2XR57"/>
<accession>A0A6N2XR57</accession>
<protein>
    <submittedName>
        <fullName evidence="1">Uncharacterized protein</fullName>
    </submittedName>
</protein>
<gene>
    <name evidence="1" type="ORF">CBLFYP116_05514</name>
</gene>
<name>A0A6N2XR57_9FIRM</name>
<sequence length="39" mass="4450">MEQYDKNVTAILEFLVAKNFSASVMRVYYLINGLKGIPL</sequence>
<dbReference type="EMBL" id="CACRTF010000021">
    <property type="protein sequence ID" value="VYT56297.1"/>
    <property type="molecule type" value="Genomic_DNA"/>
</dbReference>
<reference evidence="1" key="1">
    <citation type="submission" date="2019-11" db="EMBL/GenBank/DDBJ databases">
        <authorList>
            <person name="Feng L."/>
        </authorList>
    </citation>
    <scope>NUCLEOTIDE SEQUENCE</scope>
    <source>
        <strain evidence="1">CbolteaeLFYP116</strain>
    </source>
</reference>
<evidence type="ECO:0000313" key="1">
    <source>
        <dbReference type="EMBL" id="VYT56297.1"/>
    </source>
</evidence>
<proteinExistence type="predicted"/>